<reference evidence="2" key="1">
    <citation type="submission" date="2016-10" db="EMBL/GenBank/DDBJ databases">
        <authorList>
            <person name="Varghese N."/>
            <person name="Submissions S."/>
        </authorList>
    </citation>
    <scope>NUCLEOTIDE SEQUENCE [LARGE SCALE GENOMIC DNA]</scope>
    <source>
        <strain evidence="2">DSM 46838</strain>
    </source>
</reference>
<dbReference type="Proteomes" id="UP000198589">
    <property type="component" value="Unassembled WGS sequence"/>
</dbReference>
<name>A0A1I2IL46_9ACTN</name>
<dbReference type="AlphaFoldDB" id="A0A1I2IL46"/>
<evidence type="ECO:0000313" key="2">
    <source>
        <dbReference type="Proteomes" id="UP000198589"/>
    </source>
</evidence>
<keyword evidence="2" id="KW-1185">Reference proteome</keyword>
<accession>A0A1I2IL46</accession>
<protein>
    <submittedName>
        <fullName evidence="1">Uncharacterized protein</fullName>
    </submittedName>
</protein>
<organism evidence="1 2">
    <name type="scientific">Blastococcus tunisiensis</name>
    <dbReference type="NCBI Taxonomy" id="1798228"/>
    <lineage>
        <taxon>Bacteria</taxon>
        <taxon>Bacillati</taxon>
        <taxon>Actinomycetota</taxon>
        <taxon>Actinomycetes</taxon>
        <taxon>Geodermatophilales</taxon>
        <taxon>Geodermatophilaceae</taxon>
        <taxon>Blastococcus</taxon>
    </lineage>
</organism>
<sequence length="29" mass="3077">MLETAVMQFQSGRPADDLAVLVLRATGEG</sequence>
<evidence type="ECO:0000313" key="1">
    <source>
        <dbReference type="EMBL" id="SFF42984.1"/>
    </source>
</evidence>
<proteinExistence type="predicted"/>
<dbReference type="EMBL" id="FOND01000013">
    <property type="protein sequence ID" value="SFF42984.1"/>
    <property type="molecule type" value="Genomic_DNA"/>
</dbReference>
<gene>
    <name evidence="1" type="ORF">SAMN05216574_113123</name>
</gene>